<proteinExistence type="predicted"/>
<name>A0A812XBI4_SYMPI</name>
<dbReference type="OrthoDB" id="439571at2759"/>
<comment type="caution">
    <text evidence="1">The sequence shown here is derived from an EMBL/GenBank/DDBJ whole genome shotgun (WGS) entry which is preliminary data.</text>
</comment>
<evidence type="ECO:0000313" key="1">
    <source>
        <dbReference type="EMBL" id="CAE7723107.1"/>
    </source>
</evidence>
<sequence length="185" mass="21239">SRRRSVLNTAAVIQDLESSEEYEYARLFRILLEIERNGDAELCVRNFLAENCEVTDLILDALPFLQEVEAGQIILPTTDAEMRQNPTFREFLQAMREKCISNATLLRIFTKLSPHRSAASKDACRLEAKRFCLDHFDANLQQSDWEQILQEAFAGAGDELTLQQWMKGCRWAARAARLIMTLRLA</sequence>
<evidence type="ECO:0000313" key="2">
    <source>
        <dbReference type="Proteomes" id="UP000649617"/>
    </source>
</evidence>
<dbReference type="AlphaFoldDB" id="A0A812XBI4"/>
<dbReference type="Proteomes" id="UP000649617">
    <property type="component" value="Unassembled WGS sequence"/>
</dbReference>
<feature type="non-terminal residue" evidence="1">
    <location>
        <position position="1"/>
    </location>
</feature>
<reference evidence="1" key="1">
    <citation type="submission" date="2021-02" db="EMBL/GenBank/DDBJ databases">
        <authorList>
            <person name="Dougan E. K."/>
            <person name="Rhodes N."/>
            <person name="Thang M."/>
            <person name="Chan C."/>
        </authorList>
    </citation>
    <scope>NUCLEOTIDE SEQUENCE</scope>
</reference>
<organism evidence="1 2">
    <name type="scientific">Symbiodinium pilosum</name>
    <name type="common">Dinoflagellate</name>
    <dbReference type="NCBI Taxonomy" id="2952"/>
    <lineage>
        <taxon>Eukaryota</taxon>
        <taxon>Sar</taxon>
        <taxon>Alveolata</taxon>
        <taxon>Dinophyceae</taxon>
        <taxon>Suessiales</taxon>
        <taxon>Symbiodiniaceae</taxon>
        <taxon>Symbiodinium</taxon>
    </lineage>
</organism>
<keyword evidence="2" id="KW-1185">Reference proteome</keyword>
<accession>A0A812XBI4</accession>
<dbReference type="EMBL" id="CAJNIZ010045539">
    <property type="protein sequence ID" value="CAE7723107.1"/>
    <property type="molecule type" value="Genomic_DNA"/>
</dbReference>
<gene>
    <name evidence="1" type="ORF">SPIL2461_LOCUS20639</name>
</gene>
<protein>
    <submittedName>
        <fullName evidence="1">Uncharacterized protein</fullName>
    </submittedName>
</protein>